<organism evidence="11 12">
    <name type="scientific">Eutrema salsugineum</name>
    <name type="common">Saltwater cress</name>
    <name type="synonym">Sisymbrium salsugineum</name>
    <dbReference type="NCBI Taxonomy" id="72664"/>
    <lineage>
        <taxon>Eukaryota</taxon>
        <taxon>Viridiplantae</taxon>
        <taxon>Streptophyta</taxon>
        <taxon>Embryophyta</taxon>
        <taxon>Tracheophyta</taxon>
        <taxon>Spermatophyta</taxon>
        <taxon>Magnoliopsida</taxon>
        <taxon>eudicotyledons</taxon>
        <taxon>Gunneridae</taxon>
        <taxon>Pentapetalae</taxon>
        <taxon>rosids</taxon>
        <taxon>malvids</taxon>
        <taxon>Brassicales</taxon>
        <taxon>Brassicaceae</taxon>
        <taxon>Eutremeae</taxon>
        <taxon>Eutrema</taxon>
    </lineage>
</organism>
<reference evidence="11 12" key="1">
    <citation type="journal article" date="2013" name="Front. Plant Sci.">
        <title>The Reference Genome of the Halophytic Plant Eutrema salsugineum.</title>
        <authorList>
            <person name="Yang R."/>
            <person name="Jarvis D.E."/>
            <person name="Chen H."/>
            <person name="Beilstein M.A."/>
            <person name="Grimwood J."/>
            <person name="Jenkins J."/>
            <person name="Shu S."/>
            <person name="Prochnik S."/>
            <person name="Xin M."/>
            <person name="Ma C."/>
            <person name="Schmutz J."/>
            <person name="Wing R.A."/>
            <person name="Mitchell-Olds T."/>
            <person name="Schumaker K.S."/>
            <person name="Wang X."/>
        </authorList>
    </citation>
    <scope>NUCLEOTIDE SEQUENCE [LARGE SCALE GENOMIC DNA]</scope>
</reference>
<dbReference type="AlphaFoldDB" id="V4L0X4"/>
<evidence type="ECO:0000259" key="10">
    <source>
        <dbReference type="PROSITE" id="PS50102"/>
    </source>
</evidence>
<keyword evidence="12" id="KW-1185">Reference proteome</keyword>
<dbReference type="PROSITE" id="PS50102">
    <property type="entry name" value="RRM"/>
    <property type="match status" value="4"/>
</dbReference>
<feature type="domain" description="RRM" evidence="10">
    <location>
        <begin position="153"/>
        <end position="214"/>
    </location>
</feature>
<keyword evidence="5" id="KW-0677">Repeat</keyword>
<feature type="domain" description="RRM" evidence="10">
    <location>
        <begin position="65"/>
        <end position="143"/>
    </location>
</feature>
<evidence type="ECO:0000313" key="12">
    <source>
        <dbReference type="Proteomes" id="UP000030689"/>
    </source>
</evidence>
<name>V4L0X4_EUTSA</name>
<dbReference type="Gramene" id="ESQ33383">
    <property type="protein sequence ID" value="ESQ33383"/>
    <property type="gene ID" value="EUTSA_v10009520mg"/>
</dbReference>
<dbReference type="FunFam" id="3.30.70.330:FF:000651">
    <property type="entry name" value="Poly(A) binding protein cytoplasmic 1 like"/>
    <property type="match status" value="1"/>
</dbReference>
<evidence type="ECO:0000256" key="6">
    <source>
        <dbReference type="ARBA" id="ARBA00022884"/>
    </source>
</evidence>
<evidence type="ECO:0000256" key="7">
    <source>
        <dbReference type="ARBA" id="ARBA00023242"/>
    </source>
</evidence>
<dbReference type="EMBL" id="KI517683">
    <property type="protein sequence ID" value="ESQ33383.1"/>
    <property type="molecule type" value="Genomic_DNA"/>
</dbReference>
<feature type="domain" description="RRM" evidence="10">
    <location>
        <begin position="310"/>
        <end position="387"/>
    </location>
</feature>
<dbReference type="SMART" id="SM00361">
    <property type="entry name" value="RRM_1"/>
    <property type="match status" value="3"/>
</dbReference>
<dbReference type="GO" id="GO:0005737">
    <property type="term" value="C:cytoplasm"/>
    <property type="evidence" value="ECO:0007669"/>
    <property type="project" value="UniProtKB-SubCell"/>
</dbReference>
<keyword evidence="4" id="KW-0963">Cytoplasm</keyword>
<dbReference type="GO" id="GO:0003723">
    <property type="term" value="F:RNA binding"/>
    <property type="evidence" value="ECO:0007669"/>
    <property type="project" value="UniProtKB-UniRule"/>
</dbReference>
<comment type="subcellular location">
    <subcellularLocation>
        <location evidence="2">Cytoplasm</location>
    </subcellularLocation>
    <subcellularLocation>
        <location evidence="1">Nucleus</location>
    </subcellularLocation>
</comment>
<dbReference type="InterPro" id="IPR035979">
    <property type="entry name" value="RBD_domain_sf"/>
</dbReference>
<dbReference type="KEGG" id="eus:EUTSA_v10009520mg"/>
<dbReference type="OMA" id="WISSSHH"/>
<dbReference type="InterPro" id="IPR000504">
    <property type="entry name" value="RRM_dom"/>
</dbReference>
<evidence type="ECO:0000256" key="5">
    <source>
        <dbReference type="ARBA" id="ARBA00022737"/>
    </source>
</evidence>
<evidence type="ECO:0000256" key="8">
    <source>
        <dbReference type="ARBA" id="ARBA00054110"/>
    </source>
</evidence>
<dbReference type="InterPro" id="IPR012677">
    <property type="entry name" value="Nucleotide-bd_a/b_plait_sf"/>
</dbReference>
<comment type="similarity">
    <text evidence="3">Belongs to the polyadenylate-binding protein type-1 family.</text>
</comment>
<dbReference type="InterPro" id="IPR003954">
    <property type="entry name" value="RRM_euk-type"/>
</dbReference>
<evidence type="ECO:0000256" key="1">
    <source>
        <dbReference type="ARBA" id="ARBA00004123"/>
    </source>
</evidence>
<accession>V4L0X4</accession>
<dbReference type="Proteomes" id="UP000030689">
    <property type="component" value="Unassembled WGS sequence"/>
</dbReference>
<dbReference type="eggNOG" id="KOG0118">
    <property type="taxonomic scope" value="Eukaryota"/>
</dbReference>
<proteinExistence type="inferred from homology"/>
<dbReference type="STRING" id="72664.V4L0X4"/>
<evidence type="ECO:0000256" key="3">
    <source>
        <dbReference type="ARBA" id="ARBA00008557"/>
    </source>
</evidence>
<evidence type="ECO:0000256" key="9">
    <source>
        <dbReference type="PROSITE-ProRule" id="PRU00176"/>
    </source>
</evidence>
<dbReference type="PANTHER" id="PTHR24012">
    <property type="entry name" value="RNA BINDING PROTEIN"/>
    <property type="match status" value="1"/>
</dbReference>
<dbReference type="GO" id="GO:0005634">
    <property type="term" value="C:nucleus"/>
    <property type="evidence" value="ECO:0007669"/>
    <property type="project" value="UniProtKB-SubCell"/>
</dbReference>
<dbReference type="eggNOG" id="KOG0108">
    <property type="taxonomic scope" value="Eukaryota"/>
</dbReference>
<sequence>MTATNLRIRQRFWTPVGKESNDGDETAASKEKRFRVFGWFEFLTMGTSVEVRLSDMILKNEFGKFSLYVGDLDSSVEESDLYNKFDAVGEVSSIRICRDRNTGSSLGYAYVNFNHHSHAEKAMKELNFVEIKGKPMRIMISKRDPSMRKSGKGNVFVKNMDKSIDNKQLAHLFSSFGIILSCKVARDASGVSKGHGFVQFYSEAAHRRAINELHGTVTDADLKTIFGEFGEITSAVVMRDGKGKSRRFGFVNFKKSEAAVTAIENLNGTTVHEKELYVGRAQKKKNRVEVLKASFKLEKIKRDVRRPKGLNLYVKNLEDSVNDKKLQDLFSEFGTITSCKVMNHSNGMSKNVGFVEFSTGEEASKAMLEMNGKMVGQKPIYVSLAQRKEERRLHPQTQFNNVVSLRPSPHQHPIFTQATAPATMLPPQLPFRGYHFQPHVMFGSRLPNGFPAMHVPNVMVPQPLYPPPLPVTLHHCLQPMMSMTLQ</sequence>
<dbReference type="Pfam" id="PF00076">
    <property type="entry name" value="RRM_1"/>
    <property type="match status" value="3"/>
</dbReference>
<protein>
    <recommendedName>
        <fullName evidence="10">RRM domain-containing protein</fullName>
    </recommendedName>
</protein>
<feature type="domain" description="RRM" evidence="10">
    <location>
        <begin position="206"/>
        <end position="283"/>
    </location>
</feature>
<dbReference type="SUPFAM" id="SSF54928">
    <property type="entry name" value="RNA-binding domain, RBD"/>
    <property type="match status" value="3"/>
</dbReference>
<dbReference type="SMART" id="SM00360">
    <property type="entry name" value="RRM"/>
    <property type="match status" value="4"/>
</dbReference>
<comment type="function">
    <text evidence="8">Binds the poly(A) tail of mRNA. Appears to be an important mediator of the multiple roles of the poly(A) tail in mRNA biogenesis, stability and translation.</text>
</comment>
<evidence type="ECO:0000256" key="4">
    <source>
        <dbReference type="ARBA" id="ARBA00022490"/>
    </source>
</evidence>
<keyword evidence="7" id="KW-0539">Nucleus</keyword>
<evidence type="ECO:0000256" key="2">
    <source>
        <dbReference type="ARBA" id="ARBA00004496"/>
    </source>
</evidence>
<gene>
    <name evidence="11" type="ORF">EUTSA_v10009520mg</name>
</gene>
<dbReference type="Gene3D" id="3.30.70.330">
    <property type="match status" value="4"/>
</dbReference>
<keyword evidence="6 9" id="KW-0694">RNA-binding</keyword>
<evidence type="ECO:0000313" key="11">
    <source>
        <dbReference type="EMBL" id="ESQ33383.1"/>
    </source>
</evidence>